<keyword evidence="5" id="KW-0804">Transcription</keyword>
<keyword evidence="4" id="KW-0238">DNA-binding</keyword>
<keyword evidence="1" id="KW-0479">Metal-binding</keyword>
<keyword evidence="2" id="KW-0862">Zinc</keyword>
<dbReference type="AlphaFoldDB" id="A0A9P5LKZ9"/>
<dbReference type="GO" id="GO:0046872">
    <property type="term" value="F:metal ion binding"/>
    <property type="evidence" value="ECO:0007669"/>
    <property type="project" value="UniProtKB-KW"/>
</dbReference>
<dbReference type="GO" id="GO:0003677">
    <property type="term" value="F:DNA binding"/>
    <property type="evidence" value="ECO:0007669"/>
    <property type="project" value="UniProtKB-KW"/>
</dbReference>
<dbReference type="PANTHER" id="PTHR31313:SF81">
    <property type="entry name" value="TY1 ENHANCER ACTIVATOR"/>
    <property type="match status" value="1"/>
</dbReference>
<dbReference type="OrthoDB" id="10249920at2759"/>
<dbReference type="EMBL" id="JAANBB010000025">
    <property type="protein sequence ID" value="KAF7555036.1"/>
    <property type="molecule type" value="Genomic_DNA"/>
</dbReference>
<dbReference type="PANTHER" id="PTHR31313">
    <property type="entry name" value="TY1 ENHANCER ACTIVATOR"/>
    <property type="match status" value="1"/>
</dbReference>
<comment type="caution">
    <text evidence="7">The sequence shown here is derived from an EMBL/GenBank/DDBJ whole genome shotgun (WGS) entry which is preliminary data.</text>
</comment>
<protein>
    <recommendedName>
        <fullName evidence="9">Transcription factor domain-containing protein</fullName>
    </recommendedName>
</protein>
<accession>A0A9P5LKZ9</accession>
<proteinExistence type="predicted"/>
<keyword evidence="8" id="KW-1185">Reference proteome</keyword>
<evidence type="ECO:0000256" key="6">
    <source>
        <dbReference type="ARBA" id="ARBA00023242"/>
    </source>
</evidence>
<evidence type="ECO:0000313" key="7">
    <source>
        <dbReference type="EMBL" id="KAF7555036.1"/>
    </source>
</evidence>
<dbReference type="CDD" id="cd12148">
    <property type="entry name" value="fungal_TF_MHR"/>
    <property type="match status" value="1"/>
</dbReference>
<evidence type="ECO:0008006" key="9">
    <source>
        <dbReference type="Google" id="ProtNLM"/>
    </source>
</evidence>
<dbReference type="InterPro" id="IPR051615">
    <property type="entry name" value="Transcr_Regulatory_Elem"/>
</dbReference>
<organism evidence="7 8">
    <name type="scientific">Cylindrodendrum hubeiense</name>
    <dbReference type="NCBI Taxonomy" id="595255"/>
    <lineage>
        <taxon>Eukaryota</taxon>
        <taxon>Fungi</taxon>
        <taxon>Dikarya</taxon>
        <taxon>Ascomycota</taxon>
        <taxon>Pezizomycotina</taxon>
        <taxon>Sordariomycetes</taxon>
        <taxon>Hypocreomycetidae</taxon>
        <taxon>Hypocreales</taxon>
        <taxon>Nectriaceae</taxon>
        <taxon>Cylindrodendrum</taxon>
    </lineage>
</organism>
<reference evidence="7" key="1">
    <citation type="submission" date="2020-03" db="EMBL/GenBank/DDBJ databases">
        <title>Draft Genome Sequence of Cylindrodendrum hubeiense.</title>
        <authorList>
            <person name="Buettner E."/>
            <person name="Kellner H."/>
        </authorList>
    </citation>
    <scope>NUCLEOTIDE SEQUENCE</scope>
    <source>
        <strain evidence="7">IHI 201604</strain>
    </source>
</reference>
<name>A0A9P5LKZ9_9HYPO</name>
<evidence type="ECO:0000256" key="4">
    <source>
        <dbReference type="ARBA" id="ARBA00023125"/>
    </source>
</evidence>
<evidence type="ECO:0000256" key="5">
    <source>
        <dbReference type="ARBA" id="ARBA00023163"/>
    </source>
</evidence>
<evidence type="ECO:0000256" key="1">
    <source>
        <dbReference type="ARBA" id="ARBA00022723"/>
    </source>
</evidence>
<gene>
    <name evidence="7" type="ORF">G7Z17_g2476</name>
</gene>
<keyword evidence="6" id="KW-0539">Nucleus</keyword>
<keyword evidence="3" id="KW-0805">Transcription regulation</keyword>
<evidence type="ECO:0000256" key="3">
    <source>
        <dbReference type="ARBA" id="ARBA00023015"/>
    </source>
</evidence>
<dbReference type="Proteomes" id="UP000722485">
    <property type="component" value="Unassembled WGS sequence"/>
</dbReference>
<evidence type="ECO:0000313" key="8">
    <source>
        <dbReference type="Proteomes" id="UP000722485"/>
    </source>
</evidence>
<sequence>MEFEDKRLRVDLACEICRKRKRKVCSEPQTILYYSSLEQQIALLQEYTASLEGPDAVLTRPKAIEDILAERAQTQPTKDNAEHDAVLEGPGSKLSAFPELGPSENGIYSSDASALNDVSSMMWRMTIRDDGETSFTGPSGNFCFPTVRHDIKSTTNNTLKASLTANIHETAKPKVDQATREHLFDIFANSINQTHQFVESYAIELLKIHTPPNMELLECAILAAGTVLSDEPESQSLRDDLSSYARSIALHQCHMNPDVYTVQALGILSWRELASDEENMAWMYNCDESYAFEFKELNFTQRQRLLLEAREELLSFYRQLDSRVSLTGDVHSPNLIYLHMSYNTTQLLIHRPYLKEDRQTSAYNLAVQSMSTAAGASARLIREHEKVASFENAPPFIAHSILTAAIALLLGATSADSTAKSQSISRFRTCFKALGSMQARFSRAKRAIILLRELAQRWNIVMALPIQYSFPLNMSTKGEETGYESKSKESSSSPKGDGFDGYDASFAGFDPDLLLIDPTTILDQGLFDFSTPGYELNMASRMFEDPGM</sequence>
<evidence type="ECO:0000256" key="2">
    <source>
        <dbReference type="ARBA" id="ARBA00022833"/>
    </source>
</evidence>